<feature type="region of interest" description="Disordered" evidence="2">
    <location>
        <begin position="365"/>
        <end position="390"/>
    </location>
</feature>
<feature type="compositionally biased region" description="Basic and acidic residues" evidence="2">
    <location>
        <begin position="274"/>
        <end position="295"/>
    </location>
</feature>
<feature type="region of interest" description="Disordered" evidence="2">
    <location>
        <begin position="220"/>
        <end position="335"/>
    </location>
</feature>
<proteinExistence type="predicted"/>
<dbReference type="EMBL" id="QUAK01000071">
    <property type="protein sequence ID" value="RFU86304.1"/>
    <property type="molecule type" value="Genomic_DNA"/>
</dbReference>
<evidence type="ECO:0000256" key="2">
    <source>
        <dbReference type="SAM" id="MobiDB-lite"/>
    </source>
</evidence>
<dbReference type="Pfam" id="PF01551">
    <property type="entry name" value="Peptidase_M23"/>
    <property type="match status" value="1"/>
</dbReference>
<dbReference type="CDD" id="cd12797">
    <property type="entry name" value="M23_peptidase"/>
    <property type="match status" value="1"/>
</dbReference>
<evidence type="ECO:0000259" key="3">
    <source>
        <dbReference type="Pfam" id="PF01551"/>
    </source>
</evidence>
<dbReference type="InterPro" id="IPR016047">
    <property type="entry name" value="M23ase_b-sheet_dom"/>
</dbReference>
<evidence type="ECO:0000256" key="1">
    <source>
        <dbReference type="SAM" id="Coils"/>
    </source>
</evidence>
<name>A0A372M5U8_9ACTN</name>
<sequence length="575" mass="59787">MNDQHGFAAGYDGAATGAFDATSFDADPLFGAMPGTDTTGHSGQWGNHWDNSAWSTGAYDPYGTDPYGTGSHDALGTGSHTTAGYDGYATQHSTATAHDTGDYGTYDTSAYGTGSYDTTAMWATPGSQPLADIPNQAGPGPGEQWDTTGQWSTPDLLGGAAPQGFDQTQAFEAPLNLGHPQPPTGYETGAYDATAWNSADTGGQPLAAPYDEYATTSFEHPVDLGSRTPDPLDPGSVDAQFGADAAPAESGHEPDGYGSDAYGTDAYSTDGYDLDGRAEYDGQADHGSDAEYDGRIEDDDHPDRDAYNDLDDAPVAHFTPGAPRGGRGRSRRRAPAKRSALLTVAVPSVCALGVAGIAAASVSGGLAGGSEKDEPKTQAAPDPASVKPSAANNELDTQLANLSADADDFADRASRTQERIDLKKRQAAEKKKKAEEAARKEALRPKFAIPVEQHGLSAYYGQAGVNWMSAHSGIDFPVSYGTAVLAATDGTVRTQWNPAYGNMAIVTAEDGTETWYCHLSSTKIRGGSVKAGDTIAYSGNSGNSTGPHLHFEVRPGGGSAIDPLAWLRGHGLDPT</sequence>
<dbReference type="PANTHER" id="PTHR21666">
    <property type="entry name" value="PEPTIDASE-RELATED"/>
    <property type="match status" value="1"/>
</dbReference>
<dbReference type="OrthoDB" id="5244067at2"/>
<dbReference type="InterPro" id="IPR011055">
    <property type="entry name" value="Dup_hybrid_motif"/>
</dbReference>
<comment type="caution">
    <text evidence="4">The sequence shown here is derived from an EMBL/GenBank/DDBJ whole genome shotgun (WGS) entry which is preliminary data.</text>
</comment>
<dbReference type="InterPro" id="IPR050570">
    <property type="entry name" value="Cell_wall_metabolism_enzyme"/>
</dbReference>
<dbReference type="SUPFAM" id="SSF51261">
    <property type="entry name" value="Duplicated hybrid motif"/>
    <property type="match status" value="1"/>
</dbReference>
<evidence type="ECO:0000313" key="5">
    <source>
        <dbReference type="Proteomes" id="UP000263094"/>
    </source>
</evidence>
<reference evidence="4 5" key="1">
    <citation type="submission" date="2018-08" db="EMBL/GenBank/DDBJ databases">
        <title>Isolation, diversity and antifungal activity of Actinobacteria from wheat.</title>
        <authorList>
            <person name="Han C."/>
        </authorList>
    </citation>
    <scope>NUCLEOTIDE SEQUENCE [LARGE SCALE GENOMIC DNA]</scope>
    <source>
        <strain evidence="4 5">NEAU-YY421</strain>
    </source>
</reference>
<keyword evidence="5" id="KW-1185">Reference proteome</keyword>
<feature type="compositionally biased region" description="Basic residues" evidence="2">
    <location>
        <begin position="326"/>
        <end position="335"/>
    </location>
</feature>
<keyword evidence="1" id="KW-0175">Coiled coil</keyword>
<dbReference type="GO" id="GO:0004222">
    <property type="term" value="F:metalloendopeptidase activity"/>
    <property type="evidence" value="ECO:0007669"/>
    <property type="project" value="TreeGrafter"/>
</dbReference>
<dbReference type="PANTHER" id="PTHR21666:SF270">
    <property type="entry name" value="MUREIN HYDROLASE ACTIVATOR ENVC"/>
    <property type="match status" value="1"/>
</dbReference>
<dbReference type="Gene3D" id="2.70.70.10">
    <property type="entry name" value="Glucose Permease (Domain IIA)"/>
    <property type="match status" value="1"/>
</dbReference>
<dbReference type="RefSeq" id="WP_128556123.1">
    <property type="nucleotide sequence ID" value="NZ_QUAK01000071.1"/>
</dbReference>
<feature type="coiled-coil region" evidence="1">
    <location>
        <begin position="392"/>
        <end position="444"/>
    </location>
</feature>
<dbReference type="FunFam" id="2.70.70.10:FF:000013">
    <property type="entry name" value="Peptidase family M23"/>
    <property type="match status" value="1"/>
</dbReference>
<protein>
    <submittedName>
        <fullName evidence="4">M23 family peptidase</fullName>
    </submittedName>
</protein>
<gene>
    <name evidence="4" type="ORF">DY218_12920</name>
</gene>
<feature type="domain" description="M23ase beta-sheet core" evidence="3">
    <location>
        <begin position="470"/>
        <end position="563"/>
    </location>
</feature>
<dbReference type="Proteomes" id="UP000263094">
    <property type="component" value="Unassembled WGS sequence"/>
</dbReference>
<accession>A0A372M5U8</accession>
<dbReference type="AlphaFoldDB" id="A0A372M5U8"/>
<evidence type="ECO:0000313" key="4">
    <source>
        <dbReference type="EMBL" id="RFU86304.1"/>
    </source>
</evidence>
<organism evidence="4 5">
    <name type="scientific">Streptomyces triticagri</name>
    <dbReference type="NCBI Taxonomy" id="2293568"/>
    <lineage>
        <taxon>Bacteria</taxon>
        <taxon>Bacillati</taxon>
        <taxon>Actinomycetota</taxon>
        <taxon>Actinomycetes</taxon>
        <taxon>Kitasatosporales</taxon>
        <taxon>Streptomycetaceae</taxon>
        <taxon>Streptomyces</taxon>
    </lineage>
</organism>